<proteinExistence type="inferred from homology"/>
<evidence type="ECO:0000256" key="4">
    <source>
        <dbReference type="ARBA" id="ARBA00023002"/>
    </source>
</evidence>
<dbReference type="InParanoid" id="A0A1X7T6H6"/>
<evidence type="ECO:0000313" key="6">
    <source>
        <dbReference type="EnsemblMetazoa" id="Aqu2.1.10092_001"/>
    </source>
</evidence>
<dbReference type="AlphaFoldDB" id="A0A1X7T6H6"/>
<evidence type="ECO:0000256" key="1">
    <source>
        <dbReference type="ARBA" id="ARBA00007879"/>
    </source>
</evidence>
<keyword evidence="5" id="KW-0408">Iron</keyword>
<name>A0A1X7T6H6_AMPQE</name>
<keyword evidence="3" id="KW-0223">Dioxygenase</keyword>
<dbReference type="EnsemblMetazoa" id="Aqu2.1.10092_001">
    <property type="protein sequence ID" value="Aqu2.1.10092_001"/>
    <property type="gene ID" value="Aqu2.1.10092"/>
</dbReference>
<reference evidence="6" key="1">
    <citation type="submission" date="2017-05" db="UniProtKB">
        <authorList>
            <consortium name="EnsemblMetazoa"/>
        </authorList>
    </citation>
    <scope>IDENTIFICATION</scope>
</reference>
<keyword evidence="4" id="KW-0560">Oxidoreductase</keyword>
<dbReference type="PANTHER" id="PTHR46030">
    <property type="entry name" value="ALPHA-KETOGLUTARATE-DEPENDENT DIOXYGENASE ALKB HOMOLOG 6"/>
    <property type="match status" value="1"/>
</dbReference>
<dbReference type="PANTHER" id="PTHR46030:SF1">
    <property type="entry name" value="ALPHA-KETOGLUTARATE-DEPENDENT DIOXYGENASE ALKB HOMOLOG 6"/>
    <property type="match status" value="1"/>
</dbReference>
<evidence type="ECO:0000256" key="3">
    <source>
        <dbReference type="ARBA" id="ARBA00022964"/>
    </source>
</evidence>
<comment type="similarity">
    <text evidence="1">Belongs to the alkB family.</text>
</comment>
<dbReference type="GO" id="GO:0005634">
    <property type="term" value="C:nucleus"/>
    <property type="evidence" value="ECO:0007669"/>
    <property type="project" value="TreeGrafter"/>
</dbReference>
<dbReference type="GO" id="GO:0051213">
    <property type="term" value="F:dioxygenase activity"/>
    <property type="evidence" value="ECO:0007669"/>
    <property type="project" value="UniProtKB-KW"/>
</dbReference>
<protein>
    <submittedName>
        <fullName evidence="6">Uncharacterized protein</fullName>
    </submittedName>
</protein>
<dbReference type="SUPFAM" id="SSF51197">
    <property type="entry name" value="Clavaminate synthase-like"/>
    <property type="match status" value="1"/>
</dbReference>
<sequence length="67" mass="7615">PHEDGPLYYPVVTTVSLGSHTLLDFYSQISDNTENSNCREGERLTRGTRVSLTIRHVPKTIRMKIGR</sequence>
<accession>A0A1X7T6H6</accession>
<organism evidence="6">
    <name type="scientific">Amphimedon queenslandica</name>
    <name type="common">Sponge</name>
    <dbReference type="NCBI Taxonomy" id="400682"/>
    <lineage>
        <taxon>Eukaryota</taxon>
        <taxon>Metazoa</taxon>
        <taxon>Porifera</taxon>
        <taxon>Demospongiae</taxon>
        <taxon>Heteroscleromorpha</taxon>
        <taxon>Haplosclerida</taxon>
        <taxon>Niphatidae</taxon>
        <taxon>Amphimedon</taxon>
    </lineage>
</organism>
<dbReference type="STRING" id="400682.A0A1X7T6H6"/>
<dbReference type="OrthoDB" id="412814at2759"/>
<keyword evidence="2" id="KW-0479">Metal-binding</keyword>
<evidence type="ECO:0000256" key="2">
    <source>
        <dbReference type="ARBA" id="ARBA00022723"/>
    </source>
</evidence>
<evidence type="ECO:0000256" key="5">
    <source>
        <dbReference type="ARBA" id="ARBA00023004"/>
    </source>
</evidence>
<dbReference type="GO" id="GO:0046872">
    <property type="term" value="F:metal ion binding"/>
    <property type="evidence" value="ECO:0007669"/>
    <property type="project" value="UniProtKB-KW"/>
</dbReference>
<dbReference type="InterPro" id="IPR032862">
    <property type="entry name" value="ALKBH6"/>
</dbReference>